<dbReference type="InterPro" id="IPR036380">
    <property type="entry name" value="Isochorismatase-like_sf"/>
</dbReference>
<dbReference type="EMBL" id="AP012320">
    <property type="protein sequence ID" value="BAL96951.1"/>
    <property type="molecule type" value="Genomic_DNA"/>
</dbReference>
<keyword evidence="2" id="KW-0378">Hydrolase</keyword>
<reference evidence="2 3" key="1">
    <citation type="journal article" date="2012" name="J. Bacteriol.">
        <title>Complete genome sequence of phototrophic betaproteobacterium Rubrivivax gelatinosus IL144.</title>
        <authorList>
            <person name="Nagashima S."/>
            <person name="Kamimura A."/>
            <person name="Shimizu T."/>
            <person name="Nakamura-isaki S."/>
            <person name="Aono E."/>
            <person name="Sakamoto K."/>
            <person name="Ichikawa N."/>
            <person name="Nakazawa H."/>
            <person name="Sekine M."/>
            <person name="Yamazaki S."/>
            <person name="Fujita N."/>
            <person name="Shimada K."/>
            <person name="Hanada S."/>
            <person name="Nagashima K.V.P."/>
        </authorList>
    </citation>
    <scope>NUCLEOTIDE SEQUENCE [LARGE SCALE GENOMIC DNA]</scope>
    <source>
        <strain evidence="3">NBRC 100245 / IL144</strain>
    </source>
</reference>
<sequence>MQAMDRASSALVLVDYQGRLMPAIDDGAHVLAWAQRLAEIARELAVPVLGTEQNPAKLGPNDEALRALCDTTLAKTHFDACADGLVEALRALPRAPRQIVVAGCEAHVCLLQTALGLCRAGYEVFVVEPACGSRAAEDKVLAMARLRQAGAVIVSVEMVAFEWLHDCRDPAFRRVLPLLKQRVDAG</sequence>
<dbReference type="KEGG" id="rge:RGE_36120"/>
<dbReference type="AlphaFoldDB" id="I0HVB4"/>
<dbReference type="HOGENOM" id="CLU_066901_0_1_4"/>
<dbReference type="SUPFAM" id="SSF52499">
    <property type="entry name" value="Isochorismatase-like hydrolases"/>
    <property type="match status" value="1"/>
</dbReference>
<dbReference type="InterPro" id="IPR000868">
    <property type="entry name" value="Isochorismatase-like_dom"/>
</dbReference>
<gene>
    <name evidence="2" type="ordered locus">RGE_36120</name>
</gene>
<protein>
    <submittedName>
        <fullName evidence="2">Putative isochorismatase hydrolase family protein</fullName>
    </submittedName>
</protein>
<dbReference type="Gene3D" id="3.40.50.850">
    <property type="entry name" value="Isochorismatase-like"/>
    <property type="match status" value="1"/>
</dbReference>
<proteinExistence type="predicted"/>
<dbReference type="eggNOG" id="COG1335">
    <property type="taxonomic scope" value="Bacteria"/>
</dbReference>
<keyword evidence="3" id="KW-1185">Reference proteome</keyword>
<dbReference type="InterPro" id="IPR050993">
    <property type="entry name" value="Isochorismatase_domain"/>
</dbReference>
<organism evidence="2 3">
    <name type="scientific">Rubrivivax gelatinosus (strain NBRC 100245 / IL144)</name>
    <dbReference type="NCBI Taxonomy" id="983917"/>
    <lineage>
        <taxon>Bacteria</taxon>
        <taxon>Pseudomonadati</taxon>
        <taxon>Pseudomonadota</taxon>
        <taxon>Betaproteobacteria</taxon>
        <taxon>Burkholderiales</taxon>
        <taxon>Sphaerotilaceae</taxon>
        <taxon>Rubrivivax</taxon>
    </lineage>
</organism>
<dbReference type="Pfam" id="PF00857">
    <property type="entry name" value="Isochorismatase"/>
    <property type="match status" value="1"/>
</dbReference>
<accession>I0HVB4</accession>
<dbReference type="PANTHER" id="PTHR14119:SF3">
    <property type="entry name" value="ISOCHORISMATASE DOMAIN-CONTAINING PROTEIN 2"/>
    <property type="match status" value="1"/>
</dbReference>
<evidence type="ECO:0000313" key="3">
    <source>
        <dbReference type="Proteomes" id="UP000007883"/>
    </source>
</evidence>
<feature type="domain" description="Isochorismatase-like" evidence="1">
    <location>
        <begin position="9"/>
        <end position="157"/>
    </location>
</feature>
<evidence type="ECO:0000259" key="1">
    <source>
        <dbReference type="Pfam" id="PF00857"/>
    </source>
</evidence>
<dbReference type="PANTHER" id="PTHR14119">
    <property type="entry name" value="HYDROLASE"/>
    <property type="match status" value="1"/>
</dbReference>
<dbReference type="GO" id="GO:0016787">
    <property type="term" value="F:hydrolase activity"/>
    <property type="evidence" value="ECO:0007669"/>
    <property type="project" value="UniProtKB-KW"/>
</dbReference>
<dbReference type="Proteomes" id="UP000007883">
    <property type="component" value="Chromosome"/>
</dbReference>
<dbReference type="PATRIC" id="fig|983917.3.peg.3533"/>
<evidence type="ECO:0000313" key="2">
    <source>
        <dbReference type="EMBL" id="BAL96951.1"/>
    </source>
</evidence>
<name>I0HVB4_RUBGI</name>
<dbReference type="STRING" id="983917.RGE_36120"/>
<dbReference type="RefSeq" id="WP_014429808.1">
    <property type="nucleotide sequence ID" value="NC_017075.1"/>
</dbReference>